<dbReference type="Gene3D" id="3.40.190.10">
    <property type="entry name" value="Periplasmic binding protein-like II"/>
    <property type="match status" value="1"/>
</dbReference>
<proteinExistence type="inferred from homology"/>
<dbReference type="GO" id="GO:0003700">
    <property type="term" value="F:DNA-binding transcription factor activity"/>
    <property type="evidence" value="ECO:0007669"/>
    <property type="project" value="InterPro"/>
</dbReference>
<dbReference type="EMBL" id="CP034348">
    <property type="protein sequence ID" value="QGX97399.1"/>
    <property type="molecule type" value="Genomic_DNA"/>
</dbReference>
<evidence type="ECO:0000259" key="5">
    <source>
        <dbReference type="PROSITE" id="PS50931"/>
    </source>
</evidence>
<feature type="domain" description="HTH lysR-type" evidence="5">
    <location>
        <begin position="1"/>
        <end position="58"/>
    </location>
</feature>
<gene>
    <name evidence="6" type="ORF">EI983_03530</name>
</gene>
<dbReference type="Gene3D" id="1.10.10.10">
    <property type="entry name" value="Winged helix-like DNA-binding domain superfamily/Winged helix DNA-binding domain"/>
    <property type="match status" value="1"/>
</dbReference>
<dbReference type="KEGG" id="rom:EI983_03530"/>
<reference evidence="7" key="1">
    <citation type="submission" date="2018-12" db="EMBL/GenBank/DDBJ databases">
        <title>Complete genome sequence of Roseovarius sp. MME-070.</title>
        <authorList>
            <person name="Nam Y.-D."/>
            <person name="Kang J."/>
            <person name="Chung W.-H."/>
            <person name="Park Y.S."/>
        </authorList>
    </citation>
    <scope>NUCLEOTIDE SEQUENCE [LARGE SCALE GENOMIC DNA]</scope>
    <source>
        <strain evidence="7">MME-070</strain>
    </source>
</reference>
<dbReference type="PROSITE" id="PS50931">
    <property type="entry name" value="HTH_LYSR"/>
    <property type="match status" value="1"/>
</dbReference>
<evidence type="ECO:0000256" key="1">
    <source>
        <dbReference type="ARBA" id="ARBA00009437"/>
    </source>
</evidence>
<dbReference type="PANTHER" id="PTHR30126:SF21">
    <property type="entry name" value="TRANSCRIPTIONAL REGULATOR-RELATED"/>
    <property type="match status" value="1"/>
</dbReference>
<dbReference type="InterPro" id="IPR000847">
    <property type="entry name" value="LysR_HTH_N"/>
</dbReference>
<evidence type="ECO:0000313" key="7">
    <source>
        <dbReference type="Proteomes" id="UP000428330"/>
    </source>
</evidence>
<protein>
    <submittedName>
        <fullName evidence="6">LysR family transcriptional regulator</fullName>
    </submittedName>
</protein>
<dbReference type="Pfam" id="PF03466">
    <property type="entry name" value="LysR_substrate"/>
    <property type="match status" value="1"/>
</dbReference>
<keyword evidence="4" id="KW-0804">Transcription</keyword>
<evidence type="ECO:0000256" key="4">
    <source>
        <dbReference type="ARBA" id="ARBA00023163"/>
    </source>
</evidence>
<evidence type="ECO:0000256" key="2">
    <source>
        <dbReference type="ARBA" id="ARBA00023015"/>
    </source>
</evidence>
<dbReference type="AlphaFoldDB" id="A0A6I6IKK2"/>
<evidence type="ECO:0000313" key="6">
    <source>
        <dbReference type="EMBL" id="QGX97399.1"/>
    </source>
</evidence>
<dbReference type="Proteomes" id="UP000428330">
    <property type="component" value="Chromosome"/>
</dbReference>
<name>A0A6I6IKK2_9RHOB</name>
<comment type="similarity">
    <text evidence="1">Belongs to the LysR transcriptional regulatory family.</text>
</comment>
<dbReference type="GO" id="GO:0000976">
    <property type="term" value="F:transcription cis-regulatory region binding"/>
    <property type="evidence" value="ECO:0007669"/>
    <property type="project" value="TreeGrafter"/>
</dbReference>
<dbReference type="CDD" id="cd05466">
    <property type="entry name" value="PBP2_LTTR_substrate"/>
    <property type="match status" value="1"/>
</dbReference>
<keyword evidence="7" id="KW-1185">Reference proteome</keyword>
<dbReference type="Pfam" id="PF00126">
    <property type="entry name" value="HTH_1"/>
    <property type="match status" value="1"/>
</dbReference>
<dbReference type="InterPro" id="IPR036390">
    <property type="entry name" value="WH_DNA-bd_sf"/>
</dbReference>
<dbReference type="PANTHER" id="PTHR30126">
    <property type="entry name" value="HTH-TYPE TRANSCRIPTIONAL REGULATOR"/>
    <property type="match status" value="1"/>
</dbReference>
<dbReference type="SUPFAM" id="SSF46785">
    <property type="entry name" value="Winged helix' DNA-binding domain"/>
    <property type="match status" value="1"/>
</dbReference>
<dbReference type="SUPFAM" id="SSF53850">
    <property type="entry name" value="Periplasmic binding protein-like II"/>
    <property type="match status" value="1"/>
</dbReference>
<dbReference type="PRINTS" id="PR00039">
    <property type="entry name" value="HTHLYSR"/>
</dbReference>
<keyword evidence="2" id="KW-0805">Transcription regulation</keyword>
<dbReference type="InterPro" id="IPR005119">
    <property type="entry name" value="LysR_subst-bd"/>
</dbReference>
<organism evidence="6 7">
    <name type="scientific">Roseovarius faecimaris</name>
    <dbReference type="NCBI Taxonomy" id="2494550"/>
    <lineage>
        <taxon>Bacteria</taxon>
        <taxon>Pseudomonadati</taxon>
        <taxon>Pseudomonadota</taxon>
        <taxon>Alphaproteobacteria</taxon>
        <taxon>Rhodobacterales</taxon>
        <taxon>Roseobacteraceae</taxon>
        <taxon>Roseovarius</taxon>
    </lineage>
</organism>
<dbReference type="InterPro" id="IPR036388">
    <property type="entry name" value="WH-like_DNA-bd_sf"/>
</dbReference>
<evidence type="ECO:0000256" key="3">
    <source>
        <dbReference type="ARBA" id="ARBA00023125"/>
    </source>
</evidence>
<sequence length="270" mass="29341">MNIAAIQTFLAVTRTGNLNRAAQELHITQSAVTARLDTLEAALGAKLLNRARSGATLTKAGYAFLDQAELITRTWANARAQASLPKGVTTMFSLVCDPSLWSSQGAPWIDSLRDTHPDTAFDIWTGGAADARRWLQSGMSDAALLPEPLTGPDMAHRPFAREALIEVATLPRGAMPWDPDYVFVDYGPGFRSEHAAAWPGDDTAAVSFSNPDWALAHLLENGGSAYLPRGLVTHDLRSGLLHLVQGAASFERQCHLSWRKSVEPHFDWLG</sequence>
<accession>A0A6I6IKK2</accession>
<keyword evidence="3" id="KW-0238">DNA-binding</keyword>
<dbReference type="OrthoDB" id="9815174at2"/>